<dbReference type="InterPro" id="IPR011006">
    <property type="entry name" value="CheY-like_superfamily"/>
</dbReference>
<dbReference type="Gene3D" id="3.40.50.2300">
    <property type="match status" value="1"/>
</dbReference>
<evidence type="ECO:0000259" key="13">
    <source>
        <dbReference type="PROSITE" id="PS50110"/>
    </source>
</evidence>
<evidence type="ECO:0000256" key="2">
    <source>
        <dbReference type="ARBA" id="ARBA00004370"/>
    </source>
</evidence>
<accession>A0A951PQ79</accession>
<dbReference type="SUPFAM" id="SSF55781">
    <property type="entry name" value="GAF domain-like"/>
    <property type="match status" value="1"/>
</dbReference>
<dbReference type="GO" id="GO:0005524">
    <property type="term" value="F:ATP binding"/>
    <property type="evidence" value="ECO:0007669"/>
    <property type="project" value="UniProtKB-KW"/>
</dbReference>
<reference evidence="15" key="1">
    <citation type="submission" date="2021-05" db="EMBL/GenBank/DDBJ databases">
        <authorList>
            <person name="Pietrasiak N."/>
            <person name="Ward R."/>
            <person name="Stajich J.E."/>
            <person name="Kurbessoian T."/>
        </authorList>
    </citation>
    <scope>NUCLEOTIDE SEQUENCE</scope>
    <source>
        <strain evidence="15">CPER-KK1</strain>
    </source>
</reference>
<dbReference type="InterPro" id="IPR005467">
    <property type="entry name" value="His_kinase_dom"/>
</dbReference>
<evidence type="ECO:0000256" key="11">
    <source>
        <dbReference type="PROSITE-ProRule" id="PRU00169"/>
    </source>
</evidence>
<evidence type="ECO:0000256" key="7">
    <source>
        <dbReference type="ARBA" id="ARBA00022777"/>
    </source>
</evidence>
<dbReference type="Pfam" id="PF02518">
    <property type="entry name" value="HATPase_c"/>
    <property type="match status" value="1"/>
</dbReference>
<dbReference type="InterPro" id="IPR003594">
    <property type="entry name" value="HATPase_dom"/>
</dbReference>
<dbReference type="PROSITE" id="PS50109">
    <property type="entry name" value="HIS_KIN"/>
    <property type="match status" value="1"/>
</dbReference>
<evidence type="ECO:0000256" key="6">
    <source>
        <dbReference type="ARBA" id="ARBA00022741"/>
    </source>
</evidence>
<dbReference type="GO" id="GO:0000155">
    <property type="term" value="F:phosphorelay sensor kinase activity"/>
    <property type="evidence" value="ECO:0007669"/>
    <property type="project" value="InterPro"/>
</dbReference>
<dbReference type="Pfam" id="PF00072">
    <property type="entry name" value="Response_reg"/>
    <property type="match status" value="1"/>
</dbReference>
<feature type="modified residue" description="4-aspartylphosphate" evidence="11">
    <location>
        <position position="807"/>
    </location>
</feature>
<dbReference type="Gene3D" id="3.30.450.40">
    <property type="match status" value="1"/>
</dbReference>
<evidence type="ECO:0000313" key="16">
    <source>
        <dbReference type="Proteomes" id="UP000753908"/>
    </source>
</evidence>
<dbReference type="InterPro" id="IPR036097">
    <property type="entry name" value="HisK_dim/P_sf"/>
</dbReference>
<dbReference type="CDD" id="cd00082">
    <property type="entry name" value="HisKA"/>
    <property type="match status" value="1"/>
</dbReference>
<dbReference type="PRINTS" id="PR00344">
    <property type="entry name" value="BCTRLSENSOR"/>
</dbReference>
<keyword evidence="4 11" id="KW-0597">Phosphoprotein</keyword>
<dbReference type="Proteomes" id="UP000753908">
    <property type="component" value="Unassembled WGS sequence"/>
</dbReference>
<dbReference type="CDD" id="cd16922">
    <property type="entry name" value="HATPase_EvgS-ArcB-TorS-like"/>
    <property type="match status" value="1"/>
</dbReference>
<evidence type="ECO:0000259" key="12">
    <source>
        <dbReference type="PROSITE" id="PS50109"/>
    </source>
</evidence>
<dbReference type="Gene3D" id="3.30.565.10">
    <property type="entry name" value="Histidine kinase-like ATPase, C-terminal domain"/>
    <property type="match status" value="1"/>
</dbReference>
<dbReference type="AlphaFoldDB" id="A0A951PQ79"/>
<dbReference type="Gene3D" id="3.30.450.20">
    <property type="entry name" value="PAS domain"/>
    <property type="match status" value="2"/>
</dbReference>
<evidence type="ECO:0000256" key="4">
    <source>
        <dbReference type="ARBA" id="ARBA00022553"/>
    </source>
</evidence>
<reference evidence="15" key="2">
    <citation type="journal article" date="2022" name="Microbiol. Resour. Announc.">
        <title>Metagenome Sequencing to Explore Phylogenomics of Terrestrial Cyanobacteria.</title>
        <authorList>
            <person name="Ward R.D."/>
            <person name="Stajich J.E."/>
            <person name="Johansen J.R."/>
            <person name="Huntemann M."/>
            <person name="Clum A."/>
            <person name="Foster B."/>
            <person name="Foster B."/>
            <person name="Roux S."/>
            <person name="Palaniappan K."/>
            <person name="Varghese N."/>
            <person name="Mukherjee S."/>
            <person name="Reddy T.B.K."/>
            <person name="Daum C."/>
            <person name="Copeland A."/>
            <person name="Chen I.A."/>
            <person name="Ivanova N.N."/>
            <person name="Kyrpides N.C."/>
            <person name="Shapiro N."/>
            <person name="Eloe-Fadrosh E.A."/>
            <person name="Pietrasiak N."/>
        </authorList>
    </citation>
    <scope>NUCLEOTIDE SEQUENCE</scope>
    <source>
        <strain evidence="15">CPER-KK1</strain>
    </source>
</reference>
<evidence type="ECO:0000256" key="9">
    <source>
        <dbReference type="ARBA" id="ARBA00023012"/>
    </source>
</evidence>
<dbReference type="InterPro" id="IPR035965">
    <property type="entry name" value="PAS-like_dom_sf"/>
</dbReference>
<dbReference type="InterPro" id="IPR013656">
    <property type="entry name" value="PAS_4"/>
</dbReference>
<dbReference type="InterPro" id="IPR003661">
    <property type="entry name" value="HisK_dim/P_dom"/>
</dbReference>
<evidence type="ECO:0000256" key="1">
    <source>
        <dbReference type="ARBA" id="ARBA00000085"/>
    </source>
</evidence>
<dbReference type="FunFam" id="1.10.287.130:FF:000038">
    <property type="entry name" value="Sensory transduction histidine kinase"/>
    <property type="match status" value="1"/>
</dbReference>
<dbReference type="GO" id="GO:0016020">
    <property type="term" value="C:membrane"/>
    <property type="evidence" value="ECO:0007669"/>
    <property type="project" value="UniProtKB-SubCell"/>
</dbReference>
<gene>
    <name evidence="15" type="ORF">KME25_22365</name>
</gene>
<keyword evidence="6" id="KW-0547">Nucleotide-binding</keyword>
<evidence type="ECO:0000256" key="10">
    <source>
        <dbReference type="ARBA" id="ARBA00023136"/>
    </source>
</evidence>
<name>A0A951PQ79_9CYAN</name>
<dbReference type="InterPro" id="IPR003018">
    <property type="entry name" value="GAF"/>
</dbReference>
<dbReference type="InterPro" id="IPR036890">
    <property type="entry name" value="HATPase_C_sf"/>
</dbReference>
<sequence length="1003" mass="112013">MGEETLRENQPFAQKIAQINLNLDHSFGFIGLLTTDGTLLEANQTPANATEQKLEEVINRPFWEAKLWTISPQTQEQVRQAIAIAATGKFVRYDVDVKGTDDVIITIDFSLKPLKDATGQVVKLMAEGRDIQECERKKTLLSGQNHVLEMIAKGAKLSEILTRLTQLIEQQSPGCRCSFLLLDKNGVNLRHGVAPNLPESYNQVLNGLTIGAVAGSEGTAAYRGEPVIVNDIAIHPLWKDFRELALSHGLRACSSWPIFSTEGKVLATFAMYYSEPHTPNHYEQELKTIATQLAKIAIERSCEQDDLLRSNVMLKAQQEAAIDGILVFDENRRVASYNQHFCELWHIPIEFIQASDEQQLRPWLMSQLEHPQEFFKIEDFYTHPTKTSYNEFKLKDGRIIEFYSVSVCSPSGSCYGRIWYNRDITERKQAEIVLKQAKVAAEVANRAKTEFLANMSHELRTPLNGILGYAQILKREPSLGTKQQEQVGIIQQCGEHLLTLLNDILDLSKIEARKMELYLSDFNLPQFLESIVQIVRIGAEQKNIFFRYQPLSTLPSRVMGDERRLRQVLINLLGNAVKFTDAGGVTFKVGYAGGNGESGLGNREWGIGNGKEDSPIGRQSNPENISIESPYIWASSQPSIPNSQSPIPNSQSSIPPTYKMRFIVEDTGIGMEPEQLAEIFLPFHQIGDPTRRVEGTGLGLAISQKLVQLMGAELNVKSTLGQGSVFWLDLDLPAVSEWAETPKVGVGNHLGLKEEKYRVLVVDDKWENRSVLVDLLSPLGFEVIEAIDGQDCLNQVLAVKPDVILLDMVMPGLDGFEVARRLRQLPNHRDLIIIATSASTFDDDQEKSLVAGCDGFISKPVQAQKLLEQLSQHLELEPLDEASSQPLPESFVDSKGIAPTRARLVPQNSLAQDFLAQSPTACTVSQSLNGEGNVLVAPPTDEINALYELAMMGDIRGILEQAKRIEQLDQQFMPFAQQLRQLAKGFQEKQILEFVRRYKAENA</sequence>
<dbReference type="PROSITE" id="PS50113">
    <property type="entry name" value="PAC"/>
    <property type="match status" value="1"/>
</dbReference>
<dbReference type="Pfam" id="PF00512">
    <property type="entry name" value="HisKA"/>
    <property type="match status" value="1"/>
</dbReference>
<dbReference type="CDD" id="cd17546">
    <property type="entry name" value="REC_hyHK_CKI1_RcsC-like"/>
    <property type="match status" value="1"/>
</dbReference>
<dbReference type="Pfam" id="PF08448">
    <property type="entry name" value="PAS_4"/>
    <property type="match status" value="1"/>
</dbReference>
<comment type="catalytic activity">
    <reaction evidence="1">
        <text>ATP + protein L-histidine = ADP + protein N-phospho-L-histidine.</text>
        <dbReference type="EC" id="2.7.13.3"/>
    </reaction>
</comment>
<dbReference type="InterPro" id="IPR004358">
    <property type="entry name" value="Sig_transdc_His_kin-like_C"/>
</dbReference>
<dbReference type="Gene3D" id="1.10.287.130">
    <property type="match status" value="1"/>
</dbReference>
<dbReference type="SMART" id="SM00387">
    <property type="entry name" value="HATPase_c"/>
    <property type="match status" value="1"/>
</dbReference>
<keyword evidence="9" id="KW-0902">Two-component regulatory system</keyword>
<feature type="domain" description="Response regulatory" evidence="13">
    <location>
        <begin position="758"/>
        <end position="874"/>
    </location>
</feature>
<dbReference type="PANTHER" id="PTHR43047">
    <property type="entry name" value="TWO-COMPONENT HISTIDINE PROTEIN KINASE"/>
    <property type="match status" value="1"/>
</dbReference>
<evidence type="ECO:0000256" key="5">
    <source>
        <dbReference type="ARBA" id="ARBA00022679"/>
    </source>
</evidence>
<comment type="subcellular location">
    <subcellularLocation>
        <location evidence="2">Membrane</location>
    </subcellularLocation>
</comment>
<dbReference type="InterPro" id="IPR029016">
    <property type="entry name" value="GAF-like_dom_sf"/>
</dbReference>
<dbReference type="SUPFAM" id="SSF55874">
    <property type="entry name" value="ATPase domain of HSP90 chaperone/DNA topoisomerase II/histidine kinase"/>
    <property type="match status" value="1"/>
</dbReference>
<evidence type="ECO:0000256" key="3">
    <source>
        <dbReference type="ARBA" id="ARBA00012438"/>
    </source>
</evidence>
<comment type="caution">
    <text evidence="15">The sequence shown here is derived from an EMBL/GenBank/DDBJ whole genome shotgun (WGS) entry which is preliminary data.</text>
</comment>
<keyword evidence="8" id="KW-0067">ATP-binding</keyword>
<proteinExistence type="predicted"/>
<dbReference type="SMART" id="SM00388">
    <property type="entry name" value="HisKA"/>
    <property type="match status" value="1"/>
</dbReference>
<keyword evidence="7" id="KW-0418">Kinase</keyword>
<keyword evidence="5" id="KW-0808">Transferase</keyword>
<dbReference type="InterPro" id="IPR000700">
    <property type="entry name" value="PAS-assoc_C"/>
</dbReference>
<dbReference type="SUPFAM" id="SSF52172">
    <property type="entry name" value="CheY-like"/>
    <property type="match status" value="1"/>
</dbReference>
<dbReference type="SMART" id="SM00448">
    <property type="entry name" value="REC"/>
    <property type="match status" value="1"/>
</dbReference>
<evidence type="ECO:0000259" key="14">
    <source>
        <dbReference type="PROSITE" id="PS50113"/>
    </source>
</evidence>
<keyword evidence="10" id="KW-0472">Membrane</keyword>
<dbReference type="EC" id="2.7.13.3" evidence="3"/>
<protein>
    <recommendedName>
        <fullName evidence="3">histidine kinase</fullName>
        <ecNumber evidence="3">2.7.13.3</ecNumber>
    </recommendedName>
</protein>
<dbReference type="EMBL" id="JAHHIF010000036">
    <property type="protein sequence ID" value="MBW4547157.1"/>
    <property type="molecule type" value="Genomic_DNA"/>
</dbReference>
<dbReference type="Pfam" id="PF01590">
    <property type="entry name" value="GAF"/>
    <property type="match status" value="1"/>
</dbReference>
<dbReference type="SUPFAM" id="SSF55785">
    <property type="entry name" value="PYP-like sensor domain (PAS domain)"/>
    <property type="match status" value="2"/>
</dbReference>
<feature type="domain" description="Histidine kinase" evidence="12">
    <location>
        <begin position="454"/>
        <end position="734"/>
    </location>
</feature>
<dbReference type="PROSITE" id="PS50110">
    <property type="entry name" value="RESPONSE_REGULATORY"/>
    <property type="match status" value="1"/>
</dbReference>
<dbReference type="SUPFAM" id="SSF47384">
    <property type="entry name" value="Homodimeric domain of signal transducing histidine kinase"/>
    <property type="match status" value="1"/>
</dbReference>
<evidence type="ECO:0000256" key="8">
    <source>
        <dbReference type="ARBA" id="ARBA00022840"/>
    </source>
</evidence>
<organism evidence="15 16">
    <name type="scientific">Symplocastrum torsivum CPER-KK1</name>
    <dbReference type="NCBI Taxonomy" id="450513"/>
    <lineage>
        <taxon>Bacteria</taxon>
        <taxon>Bacillati</taxon>
        <taxon>Cyanobacteriota</taxon>
        <taxon>Cyanophyceae</taxon>
        <taxon>Oscillatoriophycideae</taxon>
        <taxon>Oscillatoriales</taxon>
        <taxon>Microcoleaceae</taxon>
        <taxon>Symplocastrum</taxon>
    </lineage>
</organism>
<feature type="domain" description="PAC" evidence="14">
    <location>
        <begin position="385"/>
        <end position="436"/>
    </location>
</feature>
<evidence type="ECO:0000313" key="15">
    <source>
        <dbReference type="EMBL" id="MBW4547157.1"/>
    </source>
</evidence>
<dbReference type="InterPro" id="IPR001789">
    <property type="entry name" value="Sig_transdc_resp-reg_receiver"/>
</dbReference>